<feature type="domain" description="CASPASE and TPR Repeat-Associated N-terminal" evidence="1">
    <location>
        <begin position="10"/>
        <end position="218"/>
    </location>
</feature>
<dbReference type="Pfam" id="PF20270">
    <property type="entry name" value="CATRA-C"/>
    <property type="match status" value="1"/>
</dbReference>
<dbReference type="InterPro" id="IPR046923">
    <property type="entry name" value="CATRA-C"/>
</dbReference>
<dbReference type="AlphaFoldDB" id="A0A919RF47"/>
<organism evidence="3 4">
    <name type="scientific">Sinosporangium siamense</name>
    <dbReference type="NCBI Taxonomy" id="1367973"/>
    <lineage>
        <taxon>Bacteria</taxon>
        <taxon>Bacillati</taxon>
        <taxon>Actinomycetota</taxon>
        <taxon>Actinomycetes</taxon>
        <taxon>Streptosporangiales</taxon>
        <taxon>Streptosporangiaceae</taxon>
        <taxon>Sinosporangium</taxon>
    </lineage>
</organism>
<dbReference type="RefSeq" id="WP_204025760.1">
    <property type="nucleotide sequence ID" value="NZ_BOOW01000018.1"/>
</dbReference>
<dbReference type="InterPro" id="IPR046922">
    <property type="entry name" value="CATRA-N"/>
</dbReference>
<dbReference type="Pfam" id="PF20269">
    <property type="entry name" value="CATRA-N"/>
    <property type="match status" value="1"/>
</dbReference>
<feature type="domain" description="CASPASE and TPR Repeat-Associated C-terminal" evidence="2">
    <location>
        <begin position="223"/>
        <end position="345"/>
    </location>
</feature>
<gene>
    <name evidence="3" type="ORF">Ssi02_29740</name>
</gene>
<sequence>MSSLALTDQELIVHVFAPADGPYADAAYEQIRLVWARCREWLGMAFPIPNTGLPVDLPATPSREGRRERALAGQQDQAAHCGMIVRRVHEVMNLSIRFAPARGADHTGKFARKDWAEFENWWTGISSGVNTIFGAAQIYQTKISAKQKSRGQELVNAVLRQLPLSMHGKPCRTWHFQNEGWVLWESDTEDEGRGVRNFAILVSPAQDDRLTEWTWSRGDLAAPVFAHYLMQCAMIRQEIRGWTGEPVERLADEVDGRLDQVHSLLREPVTGPGLQAELRRLRSNVADMTTTLTRLRKIRHRVGILVDNLSRVIGEPLAWDLMDAHQLVHQLDGRSHQLDLSLQNATVVQEIAQSLASQPLAQEQALDGPVQRGNPRHIRMGFAVDIVGYSARTSPHRDALQERLAAMLEQVAADLGVVVAPSDRQDTGDGMNVFLPPDLEVHVVLPRLLMAWLRRLCADNQAHADRMRLRMAVVLGPVGTAAIGYSGQTIVEMSRMLDSDVLRQAVRDHPGADLVTLVSDQLYRYVVGEGYPGLNPADFHKCRVEARSFVADAWLWVAK</sequence>
<keyword evidence="4" id="KW-1185">Reference proteome</keyword>
<dbReference type="NCBIfam" id="NF038357">
    <property type="entry name" value="BN6_48550_fam"/>
    <property type="match status" value="1"/>
</dbReference>
<evidence type="ECO:0000313" key="3">
    <source>
        <dbReference type="EMBL" id="GII92743.1"/>
    </source>
</evidence>
<name>A0A919RF47_9ACTN</name>
<evidence type="ECO:0000259" key="2">
    <source>
        <dbReference type="Pfam" id="PF20270"/>
    </source>
</evidence>
<comment type="caution">
    <text evidence="3">The sequence shown here is derived from an EMBL/GenBank/DDBJ whole genome shotgun (WGS) entry which is preliminary data.</text>
</comment>
<proteinExistence type="predicted"/>
<reference evidence="3" key="1">
    <citation type="submission" date="2021-01" db="EMBL/GenBank/DDBJ databases">
        <title>Whole genome shotgun sequence of Sinosporangium siamense NBRC 109515.</title>
        <authorList>
            <person name="Komaki H."/>
            <person name="Tamura T."/>
        </authorList>
    </citation>
    <scope>NUCLEOTIDE SEQUENCE</scope>
    <source>
        <strain evidence="3">NBRC 109515</strain>
    </source>
</reference>
<accession>A0A919RF47</accession>
<dbReference type="Proteomes" id="UP000606172">
    <property type="component" value="Unassembled WGS sequence"/>
</dbReference>
<evidence type="ECO:0000259" key="1">
    <source>
        <dbReference type="Pfam" id="PF20269"/>
    </source>
</evidence>
<evidence type="ECO:0000313" key="4">
    <source>
        <dbReference type="Proteomes" id="UP000606172"/>
    </source>
</evidence>
<evidence type="ECO:0008006" key="5">
    <source>
        <dbReference type="Google" id="ProtNLM"/>
    </source>
</evidence>
<protein>
    <recommendedName>
        <fullName evidence="5">Guanylate cyclase domain-containing protein</fullName>
    </recommendedName>
</protein>
<dbReference type="EMBL" id="BOOW01000018">
    <property type="protein sequence ID" value="GII92743.1"/>
    <property type="molecule type" value="Genomic_DNA"/>
</dbReference>